<gene>
    <name evidence="1" type="ORF">F383_18599</name>
</gene>
<accession>A0A0B0NNP6</accession>
<sequence>MNRSNYDVRKPVRTIGIVRIHMS</sequence>
<dbReference type="Proteomes" id="UP000032142">
    <property type="component" value="Unassembled WGS sequence"/>
</dbReference>
<dbReference type="AlphaFoldDB" id="A0A0B0NNP6"/>
<proteinExistence type="predicted"/>
<evidence type="ECO:0000313" key="1">
    <source>
        <dbReference type="EMBL" id="KHG12701.1"/>
    </source>
</evidence>
<reference evidence="2" key="1">
    <citation type="submission" date="2014-09" db="EMBL/GenBank/DDBJ databases">
        <authorList>
            <person name="Mudge J."/>
            <person name="Ramaraj T."/>
            <person name="Lindquist I.E."/>
            <person name="Bharti A.K."/>
            <person name="Sundararajan A."/>
            <person name="Cameron C.T."/>
            <person name="Woodward J.E."/>
            <person name="May G.D."/>
            <person name="Brubaker C."/>
            <person name="Broadhvest J."/>
            <person name="Wilkins T.A."/>
        </authorList>
    </citation>
    <scope>NUCLEOTIDE SEQUENCE</scope>
    <source>
        <strain evidence="2">cv. AKA8401</strain>
    </source>
</reference>
<name>A0A0B0NNP6_GOSAR</name>
<organism evidence="1 2">
    <name type="scientific">Gossypium arboreum</name>
    <name type="common">Tree cotton</name>
    <name type="synonym">Gossypium nanking</name>
    <dbReference type="NCBI Taxonomy" id="29729"/>
    <lineage>
        <taxon>Eukaryota</taxon>
        <taxon>Viridiplantae</taxon>
        <taxon>Streptophyta</taxon>
        <taxon>Embryophyta</taxon>
        <taxon>Tracheophyta</taxon>
        <taxon>Spermatophyta</taxon>
        <taxon>Magnoliopsida</taxon>
        <taxon>eudicotyledons</taxon>
        <taxon>Gunneridae</taxon>
        <taxon>Pentapetalae</taxon>
        <taxon>rosids</taxon>
        <taxon>malvids</taxon>
        <taxon>Malvales</taxon>
        <taxon>Malvaceae</taxon>
        <taxon>Malvoideae</taxon>
        <taxon>Gossypium</taxon>
    </lineage>
</organism>
<evidence type="ECO:0000313" key="2">
    <source>
        <dbReference type="Proteomes" id="UP000032142"/>
    </source>
</evidence>
<keyword evidence="2" id="KW-1185">Reference proteome</keyword>
<dbReference type="EMBL" id="KN398148">
    <property type="protein sequence ID" value="KHG12701.1"/>
    <property type="molecule type" value="Genomic_DNA"/>
</dbReference>
<protein>
    <submittedName>
        <fullName evidence="1">Uncharacterized protein</fullName>
    </submittedName>
</protein>